<dbReference type="OrthoDB" id="8678477at2"/>
<dbReference type="Pfam" id="PF03401">
    <property type="entry name" value="TctC"/>
    <property type="match status" value="1"/>
</dbReference>
<dbReference type="InterPro" id="IPR042100">
    <property type="entry name" value="Bug_dom1"/>
</dbReference>
<protein>
    <submittedName>
        <fullName evidence="2">Putative Bug-like extracytoplasmic solute binding receptor, TTT family</fullName>
    </submittedName>
</protein>
<dbReference type="Proteomes" id="UP000019095">
    <property type="component" value="Chromosome"/>
</dbReference>
<dbReference type="eggNOG" id="COG3181">
    <property type="taxonomic scope" value="Bacteria"/>
</dbReference>
<keyword evidence="3" id="KW-1185">Reference proteome</keyword>
<evidence type="ECO:0000256" key="1">
    <source>
        <dbReference type="ARBA" id="ARBA00006987"/>
    </source>
</evidence>
<dbReference type="PATRIC" id="fig|1247726.3.peg.3671"/>
<dbReference type="RefSeq" id="WP_052342335.1">
    <property type="nucleotide sequence ID" value="NZ_CP003915.1"/>
</dbReference>
<sequence length="334" mass="36129">MKGNHLGRTDVGEVLRILALLMPIAIISPAVATTMDVYPSRQITIIVPNPPGSATDTLARIAAEGMAKEWGKPVIVDNKPGAQGVIGVQAMKKAAPDGYTLIVSFSGINSSNPWLIKDLPYHYLNDFTHIAPMVRAASLLLVNKDSPYLTTADLIEAAKTDANRVTYGYGQATSQVMGGAFIQNAKLPKLTDIPYKGQPQALTDLVGKQYDFIFADLSVSMPFVESGRLRALAISTKERSSIAPDVPALEEQGLTNFDMAAWVGISGPAGIPRDIVEKLNAQITKDFKKPEVQAKIRQLGFTPIEANVDEFKQFVQRENKIWGDAIQASGIAPR</sequence>
<evidence type="ECO:0000313" key="3">
    <source>
        <dbReference type="Proteomes" id="UP000019095"/>
    </source>
</evidence>
<dbReference type="KEGG" id="amim:MIM_c33190"/>
<organism evidence="2 3">
    <name type="scientific">Advenella mimigardefordensis (strain DSM 17166 / LMG 22922 / DPN7)</name>
    <dbReference type="NCBI Taxonomy" id="1247726"/>
    <lineage>
        <taxon>Bacteria</taxon>
        <taxon>Pseudomonadati</taxon>
        <taxon>Pseudomonadota</taxon>
        <taxon>Betaproteobacteria</taxon>
        <taxon>Burkholderiales</taxon>
        <taxon>Alcaligenaceae</taxon>
    </lineage>
</organism>
<dbReference type="EMBL" id="CP003915">
    <property type="protein sequence ID" value="AHG65381.1"/>
    <property type="molecule type" value="Genomic_DNA"/>
</dbReference>
<dbReference type="Gene3D" id="3.40.190.10">
    <property type="entry name" value="Periplasmic binding protein-like II"/>
    <property type="match status" value="1"/>
</dbReference>
<dbReference type="PANTHER" id="PTHR42928">
    <property type="entry name" value="TRICARBOXYLATE-BINDING PROTEIN"/>
    <property type="match status" value="1"/>
</dbReference>
<reference evidence="2 3" key="1">
    <citation type="journal article" date="2014" name="Microbiology">
        <title>Unravelling the complete genome sequence of Advenella mimigardefordensis strain DPN7T and novel insights in the catabolism of the xenobiotic polythioester precursor 3,3'-dithiodipropionate.</title>
        <authorList>
            <person name="Wubbeler J.H."/>
            <person name="Hiessl S."/>
            <person name="Schuldes J."/>
            <person name="Thurmer A."/>
            <person name="Daniel R."/>
            <person name="Steinbuchel A."/>
        </authorList>
    </citation>
    <scope>NUCLEOTIDE SEQUENCE [LARGE SCALE GENOMIC DNA]</scope>
    <source>
        <strain evidence="3">DSM 17166 / LMG 22922 / DPN7</strain>
    </source>
</reference>
<evidence type="ECO:0000313" key="2">
    <source>
        <dbReference type="EMBL" id="AHG65381.1"/>
    </source>
</evidence>
<dbReference type="Gene3D" id="3.40.190.150">
    <property type="entry name" value="Bordetella uptake gene, domain 1"/>
    <property type="match status" value="1"/>
</dbReference>
<gene>
    <name evidence="2" type="ORF">MIM_c33190</name>
</gene>
<dbReference type="SUPFAM" id="SSF53850">
    <property type="entry name" value="Periplasmic binding protein-like II"/>
    <property type="match status" value="1"/>
</dbReference>
<dbReference type="CDD" id="cd07012">
    <property type="entry name" value="PBP2_Bug_TTT"/>
    <property type="match status" value="1"/>
</dbReference>
<keyword evidence="2" id="KW-0675">Receptor</keyword>
<name>W0PFB8_ADVMD</name>
<dbReference type="PIRSF" id="PIRSF017082">
    <property type="entry name" value="YflP"/>
    <property type="match status" value="1"/>
</dbReference>
<dbReference type="InterPro" id="IPR005064">
    <property type="entry name" value="BUG"/>
</dbReference>
<accession>W0PFB8</accession>
<dbReference type="STRING" id="1247726.MIM_c33190"/>
<dbReference type="HOGENOM" id="CLU_045683_0_0_4"/>
<dbReference type="AlphaFoldDB" id="W0PFB8"/>
<comment type="similarity">
    <text evidence="1">Belongs to the UPF0065 (bug) family.</text>
</comment>
<dbReference type="PANTHER" id="PTHR42928:SF5">
    <property type="entry name" value="BLR1237 PROTEIN"/>
    <property type="match status" value="1"/>
</dbReference>
<proteinExistence type="inferred from homology"/>